<name>A0A1Q8QMP2_9FIRM</name>
<proteinExistence type="predicted"/>
<organism evidence="1 2">
    <name type="scientific">Desulfosporosinus metallidurans</name>
    <dbReference type="NCBI Taxonomy" id="1888891"/>
    <lineage>
        <taxon>Bacteria</taxon>
        <taxon>Bacillati</taxon>
        <taxon>Bacillota</taxon>
        <taxon>Clostridia</taxon>
        <taxon>Eubacteriales</taxon>
        <taxon>Desulfitobacteriaceae</taxon>
        <taxon>Desulfosporosinus</taxon>
    </lineage>
</organism>
<keyword evidence="2" id="KW-1185">Reference proteome</keyword>
<evidence type="ECO:0000313" key="1">
    <source>
        <dbReference type="EMBL" id="OLN28605.1"/>
    </source>
</evidence>
<sequence>MTPSAIIQLHSSVSPLEQVVQTVLYNEMAQALHHGKFHRPEV</sequence>
<dbReference type="Proteomes" id="UP000186102">
    <property type="component" value="Unassembled WGS sequence"/>
</dbReference>
<protein>
    <submittedName>
        <fullName evidence="1">Uncharacterized protein</fullName>
    </submittedName>
</protein>
<dbReference type="EMBL" id="MLBF01000041">
    <property type="protein sequence ID" value="OLN28605.1"/>
    <property type="molecule type" value="Genomic_DNA"/>
</dbReference>
<accession>A0A1Q8QMP2</accession>
<gene>
    <name evidence="1" type="ORF">DSOL_3983</name>
</gene>
<evidence type="ECO:0000313" key="2">
    <source>
        <dbReference type="Proteomes" id="UP000186102"/>
    </source>
</evidence>
<reference evidence="1 2" key="1">
    <citation type="submission" date="2016-09" db="EMBL/GenBank/DDBJ databases">
        <title>Complete genome of Desulfosporosinus sp. OL.</title>
        <authorList>
            <person name="Mardanov A."/>
            <person name="Beletsky A."/>
            <person name="Panova A."/>
            <person name="Karnachuk O."/>
            <person name="Ravin N."/>
        </authorList>
    </citation>
    <scope>NUCLEOTIDE SEQUENCE [LARGE SCALE GENOMIC DNA]</scope>
    <source>
        <strain evidence="1 2">OL</strain>
    </source>
</reference>
<dbReference type="AlphaFoldDB" id="A0A1Q8QMP2"/>
<comment type="caution">
    <text evidence="1">The sequence shown here is derived from an EMBL/GenBank/DDBJ whole genome shotgun (WGS) entry which is preliminary data.</text>
</comment>